<dbReference type="PROSITE" id="PS50110">
    <property type="entry name" value="RESPONSE_REGULATORY"/>
    <property type="match status" value="1"/>
</dbReference>
<gene>
    <name evidence="5" type="ORF">KSX_34050</name>
</gene>
<comment type="caution">
    <text evidence="5">The sequence shown here is derived from an EMBL/GenBank/DDBJ whole genome shotgun (WGS) entry which is preliminary data.</text>
</comment>
<dbReference type="Gene3D" id="3.30.450.30">
    <property type="entry name" value="Dynein light chain 2a, cytoplasmic"/>
    <property type="match status" value="1"/>
</dbReference>
<dbReference type="CDD" id="cd00156">
    <property type="entry name" value="REC"/>
    <property type="match status" value="1"/>
</dbReference>
<dbReference type="Pfam" id="PF14332">
    <property type="entry name" value="DUF4388"/>
    <property type="match status" value="1"/>
</dbReference>
<protein>
    <recommendedName>
        <fullName evidence="4">Response regulatory domain-containing protein</fullName>
    </recommendedName>
</protein>
<accession>A0A8J3HW89</accession>
<organism evidence="5 6">
    <name type="scientific">Ktedonospora formicarum</name>
    <dbReference type="NCBI Taxonomy" id="2778364"/>
    <lineage>
        <taxon>Bacteria</taxon>
        <taxon>Bacillati</taxon>
        <taxon>Chloroflexota</taxon>
        <taxon>Ktedonobacteria</taxon>
        <taxon>Ktedonobacterales</taxon>
        <taxon>Ktedonobacteraceae</taxon>
        <taxon>Ktedonospora</taxon>
    </lineage>
</organism>
<dbReference type="RefSeq" id="WP_220194589.1">
    <property type="nucleotide sequence ID" value="NZ_BNJF01000001.1"/>
</dbReference>
<dbReference type="PANTHER" id="PTHR44591">
    <property type="entry name" value="STRESS RESPONSE REGULATOR PROTEIN 1"/>
    <property type="match status" value="1"/>
</dbReference>
<evidence type="ECO:0000313" key="6">
    <source>
        <dbReference type="Proteomes" id="UP000612362"/>
    </source>
</evidence>
<dbReference type="InterPro" id="IPR001789">
    <property type="entry name" value="Sig_transdc_resp-reg_receiver"/>
</dbReference>
<keyword evidence="1 2" id="KW-0597">Phosphoprotein</keyword>
<dbReference type="SUPFAM" id="SSF103196">
    <property type="entry name" value="Roadblock/LC7 domain"/>
    <property type="match status" value="1"/>
</dbReference>
<keyword evidence="6" id="KW-1185">Reference proteome</keyword>
<proteinExistence type="predicted"/>
<dbReference type="Pfam" id="PF00072">
    <property type="entry name" value="Response_reg"/>
    <property type="match status" value="1"/>
</dbReference>
<dbReference type="EMBL" id="BNJF01000001">
    <property type="protein sequence ID" value="GHO45242.1"/>
    <property type="molecule type" value="Genomic_DNA"/>
</dbReference>
<dbReference type="Proteomes" id="UP000612362">
    <property type="component" value="Unassembled WGS sequence"/>
</dbReference>
<feature type="modified residue" description="4-aspartylphosphate" evidence="2">
    <location>
        <position position="55"/>
    </location>
</feature>
<sequence length="745" mass="79162">MSSIARIFVIEDDDHTGQQIVNALRNDGYGVWGVTNGGDAVRALWSEEYDAVICDLDAPGIEGFELLQWLRAYRQNTRMVVFGGSNVDKMRMQSLENGADSYLEKPLDVRKLREELRRLQNDAGLTVDLDSFDLLDVIQVITMSRKNIALLVNTGLEERGILRFQTGELVWAEYGFLRGEEAFFALAAHKNGTVTHQPWNGQVIPNVKLPLSRLIMQALQYRATYGQSDAPPQPTGAQPSLKPTGGAQAPLNALSLGDEDDTPFGFISSSGTIDNVSSGLPFQNGNIGNPGMLPSTEGIDGLGGMLPPVGGMAGQMPIPDPMQSAPGQLPTSEGIPTGSGMWPLSGAPNSLPAANGMPPLAESPQIYSTYNDEQARMSAAPSKALDGGSGRIPVYPLGQHMPESGLRDVVFGPALGQSDEEGNGMSEPSKKEWWERTGELPRLNDALLQEQSGRLPAAEGENLNANTHLFAEEAAALQTPPVSPASEPLPSWLTDQPTASNMPVIRPDGAPNMLDIEHMRTPTSSSEWAAPDPGMVSGPIYATGPQSMLPQGSGGQPAIFPESPEGETILQPKITSSHLQSFQSRNTSGPLSVSPQRGNTGSQSPQRGNTGSQPSQGFSRRSLNYPALVSALQTLGYSVKGFIAAAVVGLDGQPIAQIAVDDMDITPICAPLSAMINGAQQGAELGNWGICEDVLLRSAGRYIMARIVGSNRSAFLVVITTREAEPLESLLIAANIESAVNAALS</sequence>
<evidence type="ECO:0000256" key="1">
    <source>
        <dbReference type="ARBA" id="ARBA00022553"/>
    </source>
</evidence>
<dbReference type="InterPro" id="IPR011006">
    <property type="entry name" value="CheY-like_superfamily"/>
</dbReference>
<evidence type="ECO:0000313" key="5">
    <source>
        <dbReference type="EMBL" id="GHO45242.1"/>
    </source>
</evidence>
<reference evidence="5" key="1">
    <citation type="submission" date="2020-10" db="EMBL/GenBank/DDBJ databases">
        <title>Taxonomic study of unclassified bacteria belonging to the class Ktedonobacteria.</title>
        <authorList>
            <person name="Yabe S."/>
            <person name="Wang C.M."/>
            <person name="Zheng Y."/>
            <person name="Sakai Y."/>
            <person name="Cavaletti L."/>
            <person name="Monciardini P."/>
            <person name="Donadio S."/>
        </authorList>
    </citation>
    <scope>NUCLEOTIDE SEQUENCE</scope>
    <source>
        <strain evidence="5">SOSP1-1</strain>
    </source>
</reference>
<dbReference type="SUPFAM" id="SSF52172">
    <property type="entry name" value="CheY-like"/>
    <property type="match status" value="1"/>
</dbReference>
<dbReference type="InterPro" id="IPR050595">
    <property type="entry name" value="Bact_response_regulator"/>
</dbReference>
<evidence type="ECO:0000259" key="4">
    <source>
        <dbReference type="PROSITE" id="PS50110"/>
    </source>
</evidence>
<dbReference type="InterPro" id="IPR025497">
    <property type="entry name" value="PatA-like_N"/>
</dbReference>
<feature type="region of interest" description="Disordered" evidence="3">
    <location>
        <begin position="543"/>
        <end position="564"/>
    </location>
</feature>
<feature type="region of interest" description="Disordered" evidence="3">
    <location>
        <begin position="226"/>
        <end position="262"/>
    </location>
</feature>
<evidence type="ECO:0000256" key="3">
    <source>
        <dbReference type="SAM" id="MobiDB-lite"/>
    </source>
</evidence>
<dbReference type="GO" id="GO:0000160">
    <property type="term" value="P:phosphorelay signal transduction system"/>
    <property type="evidence" value="ECO:0007669"/>
    <property type="project" value="InterPro"/>
</dbReference>
<name>A0A8J3HW89_9CHLR</name>
<dbReference type="PANTHER" id="PTHR44591:SF3">
    <property type="entry name" value="RESPONSE REGULATORY DOMAIN-CONTAINING PROTEIN"/>
    <property type="match status" value="1"/>
</dbReference>
<feature type="region of interest" description="Disordered" evidence="3">
    <location>
        <begin position="576"/>
        <end position="619"/>
    </location>
</feature>
<dbReference type="AlphaFoldDB" id="A0A8J3HW89"/>
<feature type="domain" description="Response regulatory" evidence="4">
    <location>
        <begin position="6"/>
        <end position="120"/>
    </location>
</feature>
<evidence type="ECO:0000256" key="2">
    <source>
        <dbReference type="PROSITE-ProRule" id="PRU00169"/>
    </source>
</evidence>
<dbReference type="Gene3D" id="3.40.50.2300">
    <property type="match status" value="1"/>
</dbReference>
<dbReference type="SMART" id="SM00448">
    <property type="entry name" value="REC"/>
    <property type="match status" value="1"/>
</dbReference>